<organism evidence="1 2">
    <name type="scientific">Conoideocrella luteorostrata</name>
    <dbReference type="NCBI Taxonomy" id="1105319"/>
    <lineage>
        <taxon>Eukaryota</taxon>
        <taxon>Fungi</taxon>
        <taxon>Dikarya</taxon>
        <taxon>Ascomycota</taxon>
        <taxon>Pezizomycotina</taxon>
        <taxon>Sordariomycetes</taxon>
        <taxon>Hypocreomycetidae</taxon>
        <taxon>Hypocreales</taxon>
        <taxon>Clavicipitaceae</taxon>
        <taxon>Conoideocrella</taxon>
    </lineage>
</organism>
<reference evidence="1" key="1">
    <citation type="submission" date="2023-06" db="EMBL/GenBank/DDBJ databases">
        <title>Conoideocrella luteorostrata (Hypocreales: Clavicipitaceae), a potential biocontrol fungus for elongate hemlock scale in United States Christmas tree production areas.</title>
        <authorList>
            <person name="Barrett H."/>
            <person name="Lovett B."/>
            <person name="Macias A.M."/>
            <person name="Stajich J.E."/>
            <person name="Kasson M.T."/>
        </authorList>
    </citation>
    <scope>NUCLEOTIDE SEQUENCE</scope>
    <source>
        <strain evidence="1">ARSEF 14590</strain>
    </source>
</reference>
<gene>
    <name evidence="1" type="ORF">QQS21_004880</name>
</gene>
<protein>
    <submittedName>
        <fullName evidence="1">Uncharacterized protein</fullName>
    </submittedName>
</protein>
<dbReference type="AlphaFoldDB" id="A0AAJ0G1A6"/>
<dbReference type="Proteomes" id="UP001251528">
    <property type="component" value="Unassembled WGS sequence"/>
</dbReference>
<keyword evidence="2" id="KW-1185">Reference proteome</keyword>
<proteinExistence type="predicted"/>
<dbReference type="EMBL" id="JASWJB010000075">
    <property type="protein sequence ID" value="KAK2601562.1"/>
    <property type="molecule type" value="Genomic_DNA"/>
</dbReference>
<comment type="caution">
    <text evidence="1">The sequence shown here is derived from an EMBL/GenBank/DDBJ whole genome shotgun (WGS) entry which is preliminary data.</text>
</comment>
<evidence type="ECO:0000313" key="1">
    <source>
        <dbReference type="EMBL" id="KAK2601562.1"/>
    </source>
</evidence>
<sequence>MAATVIPSSFLLPLESVRLGRFITNIHHPHEGYYEPPCVDLPKAIMMQFSFSSQVQQNSKMQFGSALTSLISAGFSKRLQSHIHLAPARGSNYSLDNSDAWFDRVVGIPDTRKWIEKAALRGHKIYVIVGIQTFTNTRIVQKSARGQQTGGKVNAPISVSLAAATTIMPFAELIDPAIHGEHQFIESDQLCLLAPGEQVCSLQYREVKTRWLSSRLIEPLQLSKTRHWSCMEGDRRDAYEESDEEDEDIIEVGLGDVEEFNGEWDVKDSVEGSIFLQSIPNECIIPA</sequence>
<evidence type="ECO:0000313" key="2">
    <source>
        <dbReference type="Proteomes" id="UP001251528"/>
    </source>
</evidence>
<accession>A0AAJ0G1A6</accession>
<name>A0AAJ0G1A6_9HYPO</name>